<accession>A0A0M3HYB6</accession>
<dbReference type="PROSITE" id="PS00129">
    <property type="entry name" value="GLYCOSYL_HYDROL_F31_1"/>
    <property type="match status" value="1"/>
</dbReference>
<dbReference type="Proteomes" id="UP000036681">
    <property type="component" value="Unplaced"/>
</dbReference>
<evidence type="ECO:0000313" key="3">
    <source>
        <dbReference type="WBParaSite" id="ALUE_0000848701-mRNA-1"/>
    </source>
</evidence>
<feature type="signal peptide" evidence="1">
    <location>
        <begin position="1"/>
        <end position="32"/>
    </location>
</feature>
<dbReference type="InterPro" id="IPR025663">
    <property type="entry name" value="AKAP_28"/>
</dbReference>
<keyword evidence="2" id="KW-1185">Reference proteome</keyword>
<sequence>MGGGERTCGGHAFTCHVLAHRLVCALLQSALARIRLVDDSGTADSCCSRGSARYREKVPYYSRFERLSVLPPIETVTWPTGRQFTVELGRRKIRQLIEKRWAYPCSLRYSIDSFRLVVTHSTLRYKYCVRWIKGKKTANVYFNVDVKRHHLDDVVRHGLRVSISDGCGLWIDMNEASSKRNPLLLCNAVVTVASIQCVDVIRFDPSRMKTKHQHNSCISFLTVMF</sequence>
<keyword evidence="1" id="KW-0732">Signal</keyword>
<protein>
    <submittedName>
        <fullName evidence="3">DUF4773 domain-containing protein</fullName>
    </submittedName>
</protein>
<dbReference type="AlphaFoldDB" id="A0A0M3HYB6"/>
<feature type="chain" id="PRO_5005656461" evidence="1">
    <location>
        <begin position="33"/>
        <end position="225"/>
    </location>
</feature>
<dbReference type="WBParaSite" id="ALUE_0000848701-mRNA-1">
    <property type="protein sequence ID" value="ALUE_0000848701-mRNA-1"/>
    <property type="gene ID" value="ALUE_0000848701"/>
</dbReference>
<reference evidence="3" key="1">
    <citation type="submission" date="2017-02" db="UniProtKB">
        <authorList>
            <consortium name="WormBaseParasite"/>
        </authorList>
    </citation>
    <scope>IDENTIFICATION</scope>
</reference>
<dbReference type="Pfam" id="PF14469">
    <property type="entry name" value="AKAP28"/>
    <property type="match status" value="1"/>
</dbReference>
<evidence type="ECO:0000313" key="2">
    <source>
        <dbReference type="Proteomes" id="UP000036681"/>
    </source>
</evidence>
<proteinExistence type="predicted"/>
<dbReference type="InterPro" id="IPR030458">
    <property type="entry name" value="Glyco_hydro_31_AS"/>
</dbReference>
<evidence type="ECO:0000256" key="1">
    <source>
        <dbReference type="SAM" id="SignalP"/>
    </source>
</evidence>
<name>A0A0M3HYB6_ASCLU</name>
<organism evidence="2 3">
    <name type="scientific">Ascaris lumbricoides</name>
    <name type="common">Giant roundworm</name>
    <dbReference type="NCBI Taxonomy" id="6252"/>
    <lineage>
        <taxon>Eukaryota</taxon>
        <taxon>Metazoa</taxon>
        <taxon>Ecdysozoa</taxon>
        <taxon>Nematoda</taxon>
        <taxon>Chromadorea</taxon>
        <taxon>Rhabditida</taxon>
        <taxon>Spirurina</taxon>
        <taxon>Ascaridomorpha</taxon>
        <taxon>Ascaridoidea</taxon>
        <taxon>Ascarididae</taxon>
        <taxon>Ascaris</taxon>
    </lineage>
</organism>